<proteinExistence type="predicted"/>
<dbReference type="Proteomes" id="UP000565078">
    <property type="component" value="Unassembled WGS sequence"/>
</dbReference>
<organism evidence="1 2">
    <name type="scientific">Candidatus Iainarchaeum sp</name>
    <dbReference type="NCBI Taxonomy" id="3101447"/>
    <lineage>
        <taxon>Archaea</taxon>
        <taxon>Candidatus Iainarchaeota</taxon>
        <taxon>Candidatus Iainarchaeia</taxon>
        <taxon>Candidatus Iainarchaeales</taxon>
        <taxon>Candidatus Iainarchaeaceae</taxon>
        <taxon>Candidatus Iainarchaeum</taxon>
    </lineage>
</organism>
<evidence type="ECO:0000313" key="1">
    <source>
        <dbReference type="EMBL" id="HIH10549.1"/>
    </source>
</evidence>
<dbReference type="AlphaFoldDB" id="A0A7J4J246"/>
<comment type="caution">
    <text evidence="1">The sequence shown here is derived from an EMBL/GenBank/DDBJ whole genome shotgun (WGS) entry which is preliminary data.</text>
</comment>
<accession>A0A7J4J246</accession>
<name>A0A7J4J246_9ARCH</name>
<gene>
    <name evidence="1" type="ORF">HA254_07850</name>
</gene>
<protein>
    <submittedName>
        <fullName evidence="1">Uncharacterized protein</fullName>
    </submittedName>
</protein>
<reference evidence="2" key="1">
    <citation type="journal article" date="2020" name="bioRxiv">
        <title>A rank-normalized archaeal taxonomy based on genome phylogeny resolves widespread incomplete and uneven classifications.</title>
        <authorList>
            <person name="Rinke C."/>
            <person name="Chuvochina M."/>
            <person name="Mussig A.J."/>
            <person name="Chaumeil P.-A."/>
            <person name="Waite D.W."/>
            <person name="Whitman W.B."/>
            <person name="Parks D.H."/>
            <person name="Hugenholtz P."/>
        </authorList>
    </citation>
    <scope>NUCLEOTIDE SEQUENCE [LARGE SCALE GENOMIC DNA]</scope>
</reference>
<sequence>MIKVMHRINSIQGLSCVPEEFGVEVDIRNDGKNLILSHEPSGGGESLGEFCKKFRHRLLVLNVKSEGIEEQACVIAEENGITDYFLLDLSMPSLIRLSERIGKGHIAARFSEYEPIESVLCLAKKAGWVWVDTFTRLPLTPASYSMIREAGLKICLVDPERWGRAGEIRKYRGHLKRNAMEIDAVMTTAAHAAEWD</sequence>
<dbReference type="EMBL" id="DUGC01000123">
    <property type="protein sequence ID" value="HIH10549.1"/>
    <property type="molecule type" value="Genomic_DNA"/>
</dbReference>
<evidence type="ECO:0000313" key="2">
    <source>
        <dbReference type="Proteomes" id="UP000565078"/>
    </source>
</evidence>